<reference evidence="1" key="2">
    <citation type="submission" date="2018-05" db="EMBL/GenBank/DDBJ databases">
        <title>OmerRS3 (Oryza meridionalis Reference Sequence Version 3).</title>
        <authorList>
            <person name="Zhang J."/>
            <person name="Kudrna D."/>
            <person name="Lee S."/>
            <person name="Talag J."/>
            <person name="Welchert J."/>
            <person name="Wing R.A."/>
        </authorList>
    </citation>
    <scope>NUCLEOTIDE SEQUENCE [LARGE SCALE GENOMIC DNA]</scope>
    <source>
        <strain evidence="1">cv. OR44</strain>
    </source>
</reference>
<accession>A0A0E0DQ72</accession>
<evidence type="ECO:0000313" key="2">
    <source>
        <dbReference type="Proteomes" id="UP000008021"/>
    </source>
</evidence>
<dbReference type="AlphaFoldDB" id="A0A0E0DQ72"/>
<dbReference type="Gramene" id="OMERI05G11190.1">
    <property type="protein sequence ID" value="OMERI05G11190.1"/>
    <property type="gene ID" value="OMERI05G11190"/>
</dbReference>
<reference evidence="1" key="1">
    <citation type="submission" date="2015-04" db="UniProtKB">
        <authorList>
            <consortium name="EnsemblPlants"/>
        </authorList>
    </citation>
    <scope>IDENTIFICATION</scope>
</reference>
<sequence>MHTCDIQPQSSTSKIPSHVDLFRAQREHSGWGGERENEARGQAYQGAVVTIVFELSPLCRIWRASWREKRPPPRAVELCLSGLRGFGGKREQLRGERAVVAVREGELPRARSGLHATTPSGVVAALAASPPSAIA</sequence>
<proteinExistence type="predicted"/>
<name>A0A0E0DQ72_9ORYZ</name>
<evidence type="ECO:0000313" key="1">
    <source>
        <dbReference type="EnsemblPlants" id="OMERI05G11190.1"/>
    </source>
</evidence>
<dbReference type="EnsemblPlants" id="OMERI05G11190.1">
    <property type="protein sequence ID" value="OMERI05G11190.1"/>
    <property type="gene ID" value="OMERI05G11190"/>
</dbReference>
<dbReference type="HOGENOM" id="CLU_1889069_0_0_1"/>
<protein>
    <submittedName>
        <fullName evidence="1">Uncharacterized protein</fullName>
    </submittedName>
</protein>
<dbReference type="Proteomes" id="UP000008021">
    <property type="component" value="Chromosome 5"/>
</dbReference>
<keyword evidence="2" id="KW-1185">Reference proteome</keyword>
<organism evidence="1">
    <name type="scientific">Oryza meridionalis</name>
    <dbReference type="NCBI Taxonomy" id="40149"/>
    <lineage>
        <taxon>Eukaryota</taxon>
        <taxon>Viridiplantae</taxon>
        <taxon>Streptophyta</taxon>
        <taxon>Embryophyta</taxon>
        <taxon>Tracheophyta</taxon>
        <taxon>Spermatophyta</taxon>
        <taxon>Magnoliopsida</taxon>
        <taxon>Liliopsida</taxon>
        <taxon>Poales</taxon>
        <taxon>Poaceae</taxon>
        <taxon>BOP clade</taxon>
        <taxon>Oryzoideae</taxon>
        <taxon>Oryzeae</taxon>
        <taxon>Oryzinae</taxon>
        <taxon>Oryza</taxon>
    </lineage>
</organism>